<keyword evidence="3 8" id="KW-0813">Transport</keyword>
<feature type="domain" description="Major facilitator superfamily (MFS) profile" evidence="9">
    <location>
        <begin position="28"/>
        <end position="411"/>
    </location>
</feature>
<feature type="transmembrane region" description="Helical" evidence="8">
    <location>
        <begin position="152"/>
        <end position="177"/>
    </location>
</feature>
<dbReference type="GO" id="GO:0005886">
    <property type="term" value="C:plasma membrane"/>
    <property type="evidence" value="ECO:0007669"/>
    <property type="project" value="UniProtKB-SubCell"/>
</dbReference>
<dbReference type="PRINTS" id="PR01036">
    <property type="entry name" value="TCRTETB"/>
</dbReference>
<evidence type="ECO:0000256" key="1">
    <source>
        <dbReference type="ARBA" id="ARBA00004651"/>
    </source>
</evidence>
<keyword evidence="11" id="KW-1185">Reference proteome</keyword>
<accession>A0A095VUR0</accession>
<dbReference type="Gene3D" id="1.20.1720.10">
    <property type="entry name" value="Multidrug resistance protein D"/>
    <property type="match status" value="1"/>
</dbReference>
<comment type="caution">
    <text evidence="10">The sequence shown here is derived from an EMBL/GenBank/DDBJ whole genome shotgun (WGS) entry which is preliminary data.</text>
</comment>
<keyword evidence="5 8" id="KW-0812">Transmembrane</keyword>
<feature type="transmembrane region" description="Helical" evidence="8">
    <location>
        <begin position="66"/>
        <end position="86"/>
    </location>
</feature>
<evidence type="ECO:0000256" key="8">
    <source>
        <dbReference type="RuleBase" id="RU365088"/>
    </source>
</evidence>
<evidence type="ECO:0000259" key="9">
    <source>
        <dbReference type="PROSITE" id="PS50850"/>
    </source>
</evidence>
<sequence>MKKTAHRRAFRVRYRAMSSSPAHDSPRLLALLAALAALGPLSVDMYLPAMPGMMRAFDTDIAHMHLTASAYLWGFAIFHLACGPLADRFGRRPVLIGGTLLFIVASLGCAQSTGVLELAYYRFVQGIGACVGPTLARTIARDVYGPTRAARALSLIAMLMALAPAVAPGLGGVMLRFVPWPSVFLFLAGYAVVIAVLVFRYLPETLPLRQSLHPLAIARNYGELIVHPFFLAVSIAGALVYAGLLAYLTASGFVFIDMLGVPLPWFGLIFLTSVVGYMSGSALSARLASHHRSETVMFAGSSIAVASTVIMLAAYWLLPQSVLALVLPMTLYALALGLVMPHAMAIALRPFAHIAGTASALLGFVQMGLAALVTAMVGELLVDTPLPLILCMLGASALGLVLASWVQWRGAPVEGLPATD</sequence>
<dbReference type="InterPro" id="IPR004812">
    <property type="entry name" value="Efflux_drug-R_Bcr/CmlA"/>
</dbReference>
<dbReference type="InterPro" id="IPR036259">
    <property type="entry name" value="MFS_trans_sf"/>
</dbReference>
<reference evidence="10 11" key="1">
    <citation type="journal article" date="2014" name="Genome Announc.">
        <title>Genome Sequence of Gammaproteobacterial Pseudohaliea rubra Type Strain DSM 19751, Isolated from Coastal Seawater of the Mediterranean Sea.</title>
        <authorList>
            <person name="Spring S."/>
            <person name="Fiebig A."/>
            <person name="Riedel T."/>
            <person name="Goker M."/>
            <person name="Klenk H.P."/>
        </authorList>
    </citation>
    <scope>NUCLEOTIDE SEQUENCE [LARGE SCALE GENOMIC DNA]</scope>
    <source>
        <strain evidence="10 11">DSM 19751</strain>
    </source>
</reference>
<comment type="caution">
    <text evidence="8">Lacks conserved residue(s) required for the propagation of feature annotation.</text>
</comment>
<evidence type="ECO:0000256" key="6">
    <source>
        <dbReference type="ARBA" id="ARBA00022989"/>
    </source>
</evidence>
<feature type="transmembrane region" description="Helical" evidence="8">
    <location>
        <begin position="295"/>
        <end position="316"/>
    </location>
</feature>
<name>A0A095VUR0_9GAMM</name>
<dbReference type="InterPro" id="IPR020846">
    <property type="entry name" value="MFS_dom"/>
</dbReference>
<feature type="transmembrane region" description="Helical" evidence="8">
    <location>
        <begin position="322"/>
        <end position="339"/>
    </location>
</feature>
<dbReference type="PANTHER" id="PTHR42718">
    <property type="entry name" value="MAJOR FACILITATOR SUPERFAMILY MULTIDRUG TRANSPORTER MFSC"/>
    <property type="match status" value="1"/>
</dbReference>
<dbReference type="Pfam" id="PF07690">
    <property type="entry name" value="MFS_1"/>
    <property type="match status" value="1"/>
</dbReference>
<feature type="transmembrane region" description="Helical" evidence="8">
    <location>
        <begin position="386"/>
        <end position="406"/>
    </location>
</feature>
<dbReference type="STRING" id="1265313.HRUBRA_00571"/>
<keyword evidence="7 8" id="KW-0472">Membrane</keyword>
<dbReference type="SUPFAM" id="SSF103473">
    <property type="entry name" value="MFS general substrate transporter"/>
    <property type="match status" value="1"/>
</dbReference>
<evidence type="ECO:0000256" key="2">
    <source>
        <dbReference type="ARBA" id="ARBA00006236"/>
    </source>
</evidence>
<proteinExistence type="inferred from homology"/>
<dbReference type="GO" id="GO:1990961">
    <property type="term" value="P:xenobiotic detoxification by transmembrane export across the plasma membrane"/>
    <property type="evidence" value="ECO:0007669"/>
    <property type="project" value="InterPro"/>
</dbReference>
<evidence type="ECO:0000256" key="3">
    <source>
        <dbReference type="ARBA" id="ARBA00022448"/>
    </source>
</evidence>
<evidence type="ECO:0000256" key="5">
    <source>
        <dbReference type="ARBA" id="ARBA00022692"/>
    </source>
</evidence>
<dbReference type="Proteomes" id="UP000029640">
    <property type="component" value="Unassembled WGS sequence"/>
</dbReference>
<keyword evidence="4" id="KW-1003">Cell membrane</keyword>
<evidence type="ECO:0000313" key="11">
    <source>
        <dbReference type="Proteomes" id="UP000029640"/>
    </source>
</evidence>
<feature type="transmembrane region" description="Helical" evidence="8">
    <location>
        <begin position="93"/>
        <end position="113"/>
    </location>
</feature>
<dbReference type="eggNOG" id="COG2814">
    <property type="taxonomic scope" value="Bacteria"/>
</dbReference>
<evidence type="ECO:0000256" key="7">
    <source>
        <dbReference type="ARBA" id="ARBA00023136"/>
    </source>
</evidence>
<keyword evidence="8" id="KW-0997">Cell inner membrane</keyword>
<comment type="subcellular location">
    <subcellularLocation>
        <location evidence="8">Cell inner membrane</location>
        <topology evidence="8">Multi-pass membrane protein</topology>
    </subcellularLocation>
    <subcellularLocation>
        <location evidence="1">Cell membrane</location>
        <topology evidence="1">Multi-pass membrane protein</topology>
    </subcellularLocation>
</comment>
<dbReference type="HOGENOM" id="CLU_001265_47_1_6"/>
<dbReference type="EMBL" id="AUVB01000016">
    <property type="protein sequence ID" value="KGE04818.1"/>
    <property type="molecule type" value="Genomic_DNA"/>
</dbReference>
<evidence type="ECO:0000256" key="4">
    <source>
        <dbReference type="ARBA" id="ARBA00022475"/>
    </source>
</evidence>
<gene>
    <name evidence="10" type="ORF">HRUBRA_00571</name>
</gene>
<protein>
    <recommendedName>
        <fullName evidence="8">Bcr/CflA family efflux transporter</fullName>
    </recommendedName>
</protein>
<organism evidence="10 11">
    <name type="scientific">Pseudohaliea rubra DSM 19751</name>
    <dbReference type="NCBI Taxonomy" id="1265313"/>
    <lineage>
        <taxon>Bacteria</taxon>
        <taxon>Pseudomonadati</taxon>
        <taxon>Pseudomonadota</taxon>
        <taxon>Gammaproteobacteria</taxon>
        <taxon>Cellvibrionales</taxon>
        <taxon>Halieaceae</taxon>
        <taxon>Pseudohaliea</taxon>
    </lineage>
</organism>
<keyword evidence="6 8" id="KW-1133">Transmembrane helix</keyword>
<feature type="transmembrane region" description="Helical" evidence="8">
    <location>
        <begin position="224"/>
        <end position="250"/>
    </location>
</feature>
<dbReference type="AlphaFoldDB" id="A0A095VUR0"/>
<dbReference type="PROSITE" id="PS50850">
    <property type="entry name" value="MFS"/>
    <property type="match status" value="1"/>
</dbReference>
<dbReference type="InterPro" id="IPR011701">
    <property type="entry name" value="MFS"/>
</dbReference>
<comment type="similarity">
    <text evidence="2 8">Belongs to the major facilitator superfamily. Bcr/CmlA family.</text>
</comment>
<feature type="transmembrane region" description="Helical" evidence="8">
    <location>
        <begin position="351"/>
        <end position="374"/>
    </location>
</feature>
<dbReference type="NCBIfam" id="TIGR00710">
    <property type="entry name" value="efflux_Bcr_CflA"/>
    <property type="match status" value="1"/>
</dbReference>
<feature type="transmembrane region" description="Helical" evidence="8">
    <location>
        <begin position="262"/>
        <end position="283"/>
    </location>
</feature>
<dbReference type="GO" id="GO:0042910">
    <property type="term" value="F:xenobiotic transmembrane transporter activity"/>
    <property type="evidence" value="ECO:0007669"/>
    <property type="project" value="InterPro"/>
</dbReference>
<feature type="transmembrane region" description="Helical" evidence="8">
    <location>
        <begin position="183"/>
        <end position="203"/>
    </location>
</feature>
<dbReference type="CDD" id="cd17320">
    <property type="entry name" value="MFS_MdfA_MDR_like"/>
    <property type="match status" value="1"/>
</dbReference>
<dbReference type="PANTHER" id="PTHR42718:SF46">
    <property type="entry name" value="BLR6921 PROTEIN"/>
    <property type="match status" value="1"/>
</dbReference>
<evidence type="ECO:0000313" key="10">
    <source>
        <dbReference type="EMBL" id="KGE04818.1"/>
    </source>
</evidence>